<proteinExistence type="predicted"/>
<name>K0D9G5_LEUCJ</name>
<evidence type="ECO:0008006" key="3">
    <source>
        <dbReference type="Google" id="ProtNLM"/>
    </source>
</evidence>
<protein>
    <recommendedName>
        <fullName evidence="3">DNA-directed RNA polymerase beta subunit</fullName>
    </recommendedName>
</protein>
<dbReference type="RefSeq" id="WP_015007089.1">
    <property type="nucleotide sequence ID" value="NC_018699.1"/>
</dbReference>
<organism evidence="1 2">
    <name type="scientific">Leuconostoc carnosum (strain JB16)</name>
    <dbReference type="NCBI Taxonomy" id="1229758"/>
    <lineage>
        <taxon>Bacteria</taxon>
        <taxon>Bacillati</taxon>
        <taxon>Bacillota</taxon>
        <taxon>Bacilli</taxon>
        <taxon>Lactobacillales</taxon>
        <taxon>Lactobacillaceae</taxon>
        <taxon>Leuconostoc</taxon>
    </lineage>
</organism>
<geneLocation type="plasmid" evidence="1 2">
    <name>pKLC4</name>
</geneLocation>
<keyword evidence="1" id="KW-0614">Plasmid</keyword>
<evidence type="ECO:0000313" key="1">
    <source>
        <dbReference type="EMBL" id="AFT82599.1"/>
    </source>
</evidence>
<accession>K0D9G5</accession>
<evidence type="ECO:0000313" key="2">
    <source>
        <dbReference type="Proteomes" id="UP000006299"/>
    </source>
</evidence>
<dbReference type="KEGG" id="lcn:C270_08621"/>
<reference evidence="1 2" key="1">
    <citation type="journal article" date="2012" name="J. Bacteriol.">
        <title>Complete genome sequence of Leuconostoc carnosum strain JB16, isolated from Kimchi.</title>
        <authorList>
            <person name="Jung J.Y."/>
            <person name="Lee S.H."/>
            <person name="Jeon C.O."/>
        </authorList>
    </citation>
    <scope>NUCLEOTIDE SEQUENCE [LARGE SCALE GENOMIC DNA]</scope>
    <source>
        <strain evidence="1 2">JB16</strain>
        <plasmid evidence="1 2">pKLC4</plasmid>
    </source>
</reference>
<keyword evidence="2" id="KW-1185">Reference proteome</keyword>
<dbReference type="HOGENOM" id="CLU_132560_1_2_9"/>
<dbReference type="EMBL" id="CP003855">
    <property type="protein sequence ID" value="AFT82599.1"/>
    <property type="molecule type" value="Genomic_DNA"/>
</dbReference>
<sequence length="121" mass="14458">MDQDFSALINNYFQHDYRDRGIKKWRGFFLSDHTSALRKMDQDNVYSEKKLPKMTTDKIFHNAMHALANYYTVTIQLDETNFNHETKKNISGFIENMSDNYIYIENRKLAVQDIRALIINR</sequence>
<dbReference type="Proteomes" id="UP000006299">
    <property type="component" value="Plasmid pKLC4"/>
</dbReference>
<dbReference type="PATRIC" id="fig|1229758.3.peg.1689"/>
<dbReference type="AlphaFoldDB" id="K0D9G5"/>
<gene>
    <name evidence="1" type="ordered locus">C270_08621</name>
</gene>